<dbReference type="AlphaFoldDB" id="A0A2M9A5X3"/>
<dbReference type="InterPro" id="IPR001381">
    <property type="entry name" value="DHquinase_I"/>
</dbReference>
<evidence type="ECO:0000256" key="3">
    <source>
        <dbReference type="ARBA" id="ARBA00023239"/>
    </source>
</evidence>
<comment type="catalytic activity">
    <reaction evidence="1">
        <text>3-dehydroquinate = 3-dehydroshikimate + H2O</text>
        <dbReference type="Rhea" id="RHEA:21096"/>
        <dbReference type="ChEBI" id="CHEBI:15377"/>
        <dbReference type="ChEBI" id="CHEBI:16630"/>
        <dbReference type="ChEBI" id="CHEBI:32364"/>
        <dbReference type="EC" id="4.2.1.10"/>
    </reaction>
</comment>
<dbReference type="Gene3D" id="3.20.20.70">
    <property type="entry name" value="Aldolase class I"/>
    <property type="match status" value="1"/>
</dbReference>
<dbReference type="OrthoDB" id="9813659at2"/>
<evidence type="ECO:0000256" key="2">
    <source>
        <dbReference type="ARBA" id="ARBA00012060"/>
    </source>
</evidence>
<reference evidence="5 6" key="1">
    <citation type="submission" date="2017-11" db="EMBL/GenBank/DDBJ databases">
        <title>Animal gut microbial communities from fecal samples from Wisconsin, USA.</title>
        <authorList>
            <person name="Neumann A."/>
        </authorList>
    </citation>
    <scope>NUCLEOTIDE SEQUENCE [LARGE SCALE GENOMIC DNA]</scope>
    <source>
        <strain evidence="5 6">UWS3</strain>
    </source>
</reference>
<keyword evidence="6" id="KW-1185">Reference proteome</keyword>
<dbReference type="SUPFAM" id="SSF51569">
    <property type="entry name" value="Aldolase"/>
    <property type="match status" value="1"/>
</dbReference>
<keyword evidence="3" id="KW-0456">Lyase</keyword>
<evidence type="ECO:0000256" key="4">
    <source>
        <dbReference type="ARBA" id="ARBA00023270"/>
    </source>
</evidence>
<name>A0A2M9A5X3_9BACT</name>
<protein>
    <recommendedName>
        <fullName evidence="2">3-dehydroquinate dehydratase</fullName>
        <ecNumber evidence="2">4.2.1.10</ecNumber>
    </recommendedName>
</protein>
<organism evidence="5 6">
    <name type="scientific">Hallerella succinigenes</name>
    <dbReference type="NCBI Taxonomy" id="1896222"/>
    <lineage>
        <taxon>Bacteria</taxon>
        <taxon>Pseudomonadati</taxon>
        <taxon>Fibrobacterota</taxon>
        <taxon>Fibrobacteria</taxon>
        <taxon>Fibrobacterales</taxon>
        <taxon>Fibrobacteraceae</taxon>
        <taxon>Hallerella</taxon>
    </lineage>
</organism>
<comment type="caution">
    <text evidence="5">The sequence shown here is derived from an EMBL/GenBank/DDBJ whole genome shotgun (WGS) entry which is preliminary data.</text>
</comment>
<dbReference type="GO" id="GO:0046279">
    <property type="term" value="P:3,4-dihydroxybenzoate biosynthetic process"/>
    <property type="evidence" value="ECO:0007669"/>
    <property type="project" value="TreeGrafter"/>
</dbReference>
<dbReference type="PANTHER" id="PTHR43699:SF1">
    <property type="entry name" value="3-DEHYDROQUINATE DEHYDRATASE"/>
    <property type="match status" value="1"/>
</dbReference>
<dbReference type="RefSeq" id="WP_100425127.1">
    <property type="nucleotide sequence ID" value="NZ_PGEX01000001.1"/>
</dbReference>
<evidence type="ECO:0000256" key="1">
    <source>
        <dbReference type="ARBA" id="ARBA00001864"/>
    </source>
</evidence>
<sequence length="233" mass="25751">MQLFAGIIDPETLLAKSAALCTALEIRYDLFLERGASLEDLTALSKRVRNLYPKAFQIGTIRLKRDGGMFSDAHAQDRDRYLNAILSNVDRPNVVDIEVEELETLLPKVRPVLRSTGTKFLVSHHDFLKVPSVSELEAWIEQAKAAGANGYKTACMSTAAGDFDEIYPLIEQESKNFELFSLFAMGASGQESRVKSLLFGANITYCSIGKAVAPGQLSVEDALNQYKKLAKNR</sequence>
<dbReference type="EMBL" id="PGEX01000001">
    <property type="protein sequence ID" value="PJJ41124.1"/>
    <property type="molecule type" value="Genomic_DNA"/>
</dbReference>
<proteinExistence type="predicted"/>
<evidence type="ECO:0000313" key="5">
    <source>
        <dbReference type="EMBL" id="PJJ41124.1"/>
    </source>
</evidence>
<accession>A0A2M9A5X3</accession>
<dbReference type="InterPro" id="IPR050146">
    <property type="entry name" value="Type-I_3-dehydroquinase"/>
</dbReference>
<dbReference type="Proteomes" id="UP000231134">
    <property type="component" value="Unassembled WGS sequence"/>
</dbReference>
<evidence type="ECO:0000313" key="6">
    <source>
        <dbReference type="Proteomes" id="UP000231134"/>
    </source>
</evidence>
<dbReference type="CDD" id="cd00502">
    <property type="entry name" value="DHQase_I"/>
    <property type="match status" value="1"/>
</dbReference>
<keyword evidence="4" id="KW-0704">Schiff base</keyword>
<dbReference type="Pfam" id="PF01487">
    <property type="entry name" value="DHquinase_I"/>
    <property type="match status" value="1"/>
</dbReference>
<gene>
    <name evidence="5" type="ORF">BGX16_1081</name>
</gene>
<dbReference type="GO" id="GO:0003855">
    <property type="term" value="F:3-dehydroquinate dehydratase activity"/>
    <property type="evidence" value="ECO:0007669"/>
    <property type="project" value="UniProtKB-EC"/>
</dbReference>
<dbReference type="PANTHER" id="PTHR43699">
    <property type="entry name" value="3-DEHYDROQUINATE DEHYDRATASE"/>
    <property type="match status" value="1"/>
</dbReference>
<dbReference type="EC" id="4.2.1.10" evidence="2"/>
<dbReference type="InterPro" id="IPR013785">
    <property type="entry name" value="Aldolase_TIM"/>
</dbReference>